<comment type="caution">
    <text evidence="1">The sequence shown here is derived from an EMBL/GenBank/DDBJ whole genome shotgun (WGS) entry which is preliminary data.</text>
</comment>
<dbReference type="AlphaFoldDB" id="A0A4R7VB47"/>
<keyword evidence="2" id="KW-1185">Reference proteome</keyword>
<reference evidence="1 2" key="1">
    <citation type="submission" date="2019-03" db="EMBL/GenBank/DDBJ databases">
        <title>Genomic Encyclopedia of Archaeal and Bacterial Type Strains, Phase II (KMG-II): from individual species to whole genera.</title>
        <authorList>
            <person name="Goeker M."/>
        </authorList>
    </citation>
    <scope>NUCLEOTIDE SEQUENCE [LARGE SCALE GENOMIC DNA]</scope>
    <source>
        <strain evidence="1 2">DSM 45499</strain>
    </source>
</reference>
<name>A0A4R7VB47_9PSEU</name>
<dbReference type="Proteomes" id="UP000294927">
    <property type="component" value="Unassembled WGS sequence"/>
</dbReference>
<accession>A0A4R7VB47</accession>
<protein>
    <submittedName>
        <fullName evidence="1">Uncharacterized protein</fullName>
    </submittedName>
</protein>
<evidence type="ECO:0000313" key="2">
    <source>
        <dbReference type="Proteomes" id="UP000294927"/>
    </source>
</evidence>
<dbReference type="EMBL" id="SOCP01000011">
    <property type="protein sequence ID" value="TDV46195.1"/>
    <property type="molecule type" value="Genomic_DNA"/>
</dbReference>
<proteinExistence type="predicted"/>
<gene>
    <name evidence="1" type="ORF">CLV71_111153</name>
</gene>
<sequence>MSSSPIFGQLERSLADYLTGITYRAQFGDQRTAATVARCELPRLVTALRAVLDEHAPDESGRCNRCRTNRLGRAPAPCRAYLSAHLCLVATDEDSPADAEDTPVPVRRQVALGS</sequence>
<evidence type="ECO:0000313" key="1">
    <source>
        <dbReference type="EMBL" id="TDV46195.1"/>
    </source>
</evidence>
<organism evidence="1 2">
    <name type="scientific">Actinophytocola oryzae</name>
    <dbReference type="NCBI Taxonomy" id="502181"/>
    <lineage>
        <taxon>Bacteria</taxon>
        <taxon>Bacillati</taxon>
        <taxon>Actinomycetota</taxon>
        <taxon>Actinomycetes</taxon>
        <taxon>Pseudonocardiales</taxon>
        <taxon>Pseudonocardiaceae</taxon>
    </lineage>
</organism>